<dbReference type="RefSeq" id="WP_046903859.1">
    <property type="nucleotide sequence ID" value="NZ_CP011452.2"/>
</dbReference>
<dbReference type="Pfam" id="PF01272">
    <property type="entry name" value="GreA_GreB"/>
    <property type="match status" value="1"/>
</dbReference>
<protein>
    <submittedName>
        <fullName evidence="1">Regulator of nucleoside diphosphate kinase</fullName>
    </submittedName>
</protein>
<dbReference type="Proteomes" id="UP000034392">
    <property type="component" value="Chromosome"/>
</dbReference>
<dbReference type="SUPFAM" id="SSF54534">
    <property type="entry name" value="FKBP-like"/>
    <property type="match status" value="1"/>
</dbReference>
<dbReference type="PANTHER" id="PTHR30437:SF5">
    <property type="entry name" value="REGULATOR OF NUCLEOSIDE DIPHOSPHATE KINASE"/>
    <property type="match status" value="1"/>
</dbReference>
<dbReference type="EMBL" id="CP011452">
    <property type="protein sequence ID" value="AKH43253.1"/>
    <property type="molecule type" value="Genomic_DNA"/>
</dbReference>
<sequence length="140" mass="15371">MTVSKNGAQPPLHVIDTEADALYELALNVRARSPDVAARLCEELDRANLHAAADIPADVVTMNSEVEFIDERSGNRRTVELVWPRDADLERNRISVLTLVGAGLIGMKEGASIDWPDRAGDIRPLRIARVQQPTGNPHTE</sequence>
<dbReference type="PATRIC" id="fig|1267766.3.peg.2248"/>
<reference evidence="1" key="1">
    <citation type="submission" date="2015-05" db="EMBL/GenBank/DDBJ databases">
        <title>The complete genome of Altererythrobacter atlanticus strain 26DY36.</title>
        <authorList>
            <person name="Wu Y.-H."/>
            <person name="Cheng H."/>
            <person name="Wu X.-W."/>
        </authorList>
    </citation>
    <scope>NUCLEOTIDE SEQUENCE [LARGE SCALE GENOMIC DNA]</scope>
    <source>
        <strain evidence="1">26DY36</strain>
    </source>
</reference>
<dbReference type="InterPro" id="IPR036953">
    <property type="entry name" value="GreA/GreB_C_sf"/>
</dbReference>
<dbReference type="InterPro" id="IPR001437">
    <property type="entry name" value="Tscrpt_elong_fac_GreA/B_C"/>
</dbReference>
<dbReference type="AlphaFoldDB" id="A0A0F7KS19"/>
<organism evidence="1 2">
    <name type="scientific">Croceibacterium atlanticum</name>
    <dbReference type="NCBI Taxonomy" id="1267766"/>
    <lineage>
        <taxon>Bacteria</taxon>
        <taxon>Pseudomonadati</taxon>
        <taxon>Pseudomonadota</taxon>
        <taxon>Alphaproteobacteria</taxon>
        <taxon>Sphingomonadales</taxon>
        <taxon>Erythrobacteraceae</taxon>
        <taxon>Croceibacterium</taxon>
    </lineage>
</organism>
<name>A0A0F7KS19_9SPHN</name>
<dbReference type="GO" id="GO:0003677">
    <property type="term" value="F:DNA binding"/>
    <property type="evidence" value="ECO:0007669"/>
    <property type="project" value="InterPro"/>
</dbReference>
<dbReference type="NCBIfam" id="NF004396">
    <property type="entry name" value="PRK05753.1"/>
    <property type="match status" value="1"/>
</dbReference>
<evidence type="ECO:0000313" key="2">
    <source>
        <dbReference type="Proteomes" id="UP000034392"/>
    </source>
</evidence>
<dbReference type="GO" id="GO:0032784">
    <property type="term" value="P:regulation of DNA-templated transcription elongation"/>
    <property type="evidence" value="ECO:0007669"/>
    <property type="project" value="InterPro"/>
</dbReference>
<dbReference type="GO" id="GO:0070063">
    <property type="term" value="F:RNA polymerase binding"/>
    <property type="evidence" value="ECO:0007669"/>
    <property type="project" value="InterPro"/>
</dbReference>
<dbReference type="OrthoDB" id="192847at2"/>
<keyword evidence="1" id="KW-0808">Transferase</keyword>
<dbReference type="GO" id="GO:0016301">
    <property type="term" value="F:kinase activity"/>
    <property type="evidence" value="ECO:0007669"/>
    <property type="project" value="UniProtKB-KW"/>
</dbReference>
<dbReference type="GO" id="GO:0006354">
    <property type="term" value="P:DNA-templated transcription elongation"/>
    <property type="evidence" value="ECO:0007669"/>
    <property type="project" value="TreeGrafter"/>
</dbReference>
<proteinExistence type="predicted"/>
<gene>
    <name evidence="1" type="primary">rnk</name>
    <name evidence="1" type="ORF">WYH_02220</name>
</gene>
<dbReference type="KEGG" id="aay:WYH_02220"/>
<evidence type="ECO:0000313" key="1">
    <source>
        <dbReference type="EMBL" id="AKH43253.1"/>
    </source>
</evidence>
<accession>A0A0F7KS19</accession>
<keyword evidence="1" id="KW-0418">Kinase</keyword>
<dbReference type="PANTHER" id="PTHR30437">
    <property type="entry name" value="TRANSCRIPTION ELONGATION FACTOR GREA"/>
    <property type="match status" value="1"/>
</dbReference>
<dbReference type="STRING" id="1267766.WYH_02220"/>
<dbReference type="PIRSF" id="PIRSF006092">
    <property type="entry name" value="GreA_GreB"/>
    <property type="match status" value="1"/>
</dbReference>
<dbReference type="Gene3D" id="3.10.50.30">
    <property type="entry name" value="Transcription elongation factor, GreA/GreB, C-terminal domain"/>
    <property type="match status" value="1"/>
</dbReference>
<keyword evidence="2" id="KW-1185">Reference proteome</keyword>
<dbReference type="InterPro" id="IPR023459">
    <property type="entry name" value="Tscrpt_elong_fac_GreA/B_fam"/>
</dbReference>